<reference evidence="1 2" key="1">
    <citation type="submission" date="2020-07" db="EMBL/GenBank/DDBJ databases">
        <title>Facklamia lactis sp. nov., isolated from raw milk.</title>
        <authorList>
            <person name="Doll E.V."/>
            <person name="Huptas C."/>
            <person name="Staib L."/>
            <person name="Wenning M."/>
            <person name="Scherer S."/>
        </authorList>
    </citation>
    <scope>NUCLEOTIDE SEQUENCE [LARGE SCALE GENOMIC DNA]</scope>
    <source>
        <strain evidence="1 2">DSM 111018</strain>
    </source>
</reference>
<dbReference type="Proteomes" id="UP000721415">
    <property type="component" value="Unassembled WGS sequence"/>
</dbReference>
<protein>
    <submittedName>
        <fullName evidence="1">Uncharacterized protein</fullName>
    </submittedName>
</protein>
<evidence type="ECO:0000313" key="1">
    <source>
        <dbReference type="EMBL" id="MBG9986803.1"/>
    </source>
</evidence>
<evidence type="ECO:0000313" key="2">
    <source>
        <dbReference type="Proteomes" id="UP000721415"/>
    </source>
</evidence>
<comment type="caution">
    <text evidence="1">The sequence shown here is derived from an EMBL/GenBank/DDBJ whole genome shotgun (WGS) entry which is preliminary data.</text>
</comment>
<gene>
    <name evidence="1" type="ORF">HZY91_07815</name>
</gene>
<organism evidence="1 2">
    <name type="scientific">Facklamia lactis</name>
    <dbReference type="NCBI Taxonomy" id="2749967"/>
    <lineage>
        <taxon>Bacteria</taxon>
        <taxon>Bacillati</taxon>
        <taxon>Bacillota</taxon>
        <taxon>Bacilli</taxon>
        <taxon>Lactobacillales</taxon>
        <taxon>Aerococcaceae</taxon>
        <taxon>Facklamia</taxon>
    </lineage>
</organism>
<dbReference type="RefSeq" id="WP_197115715.1">
    <property type="nucleotide sequence ID" value="NZ_JACBXQ010000004.1"/>
</dbReference>
<sequence length="107" mass="12539">MEEKVQFKGQVTYQKIIKASQPTLVLFKLKLLDHPLNPPLLIGQEITAIIARKALTFMLDVSKDDQIVIFGHYNQRKQLIIEKYLIESKSKIKELNHIHKYPKRKNT</sequence>
<dbReference type="EMBL" id="JACBXQ010000004">
    <property type="protein sequence ID" value="MBG9986803.1"/>
    <property type="molecule type" value="Genomic_DNA"/>
</dbReference>
<name>A0ABS0LRL4_9LACT</name>
<keyword evidence="2" id="KW-1185">Reference proteome</keyword>
<proteinExistence type="predicted"/>
<accession>A0ABS0LRL4</accession>